<dbReference type="GO" id="GO:0016787">
    <property type="term" value="F:hydrolase activity"/>
    <property type="evidence" value="ECO:0007669"/>
    <property type="project" value="UniProtKB-KW"/>
</dbReference>
<reference evidence="1" key="1">
    <citation type="submission" date="2020-04" db="EMBL/GenBank/DDBJ databases">
        <authorList>
            <person name="Chiriac C."/>
            <person name="Salcher M."/>
            <person name="Ghai R."/>
            <person name="Kavagutti S V."/>
        </authorList>
    </citation>
    <scope>NUCLEOTIDE SEQUENCE</scope>
</reference>
<gene>
    <name evidence="1" type="ORF">UFOVP132_43</name>
</gene>
<accession>A0A6J5LDU5</accession>
<dbReference type="EMBL" id="LR796247">
    <property type="protein sequence ID" value="CAB4131120.1"/>
    <property type="molecule type" value="Genomic_DNA"/>
</dbReference>
<dbReference type="InterPro" id="IPR023292">
    <property type="entry name" value="NTP_PyroPHydrolase-like_dom_sf"/>
</dbReference>
<sequence length="132" mass="15228">MSRDWVRDIFTMHSHYKQHNAFDTMDKEKLQKFLEFRINFLQEELDEMKNAKNADDVVDALIDLCVVAIGTLDAYNVDAYKAWDEVLDANMKKEVGIKEGRPNPLGLPDLMKPSDWTAPSHIGNEGKLKEIF</sequence>
<proteinExistence type="predicted"/>
<evidence type="ECO:0000313" key="1">
    <source>
        <dbReference type="EMBL" id="CAB4131120.1"/>
    </source>
</evidence>
<name>A0A6J5LDU5_9CAUD</name>
<dbReference type="InterPro" id="IPR021130">
    <property type="entry name" value="PRib-ATP_PPHydrolase-like"/>
</dbReference>
<dbReference type="Pfam" id="PF01503">
    <property type="entry name" value="PRA-PH"/>
    <property type="match status" value="1"/>
</dbReference>
<protein>
    <submittedName>
        <fullName evidence="1">Phosphoribosyl-ATP pyrophosphohydrolase-like</fullName>
    </submittedName>
</protein>
<organism evidence="1">
    <name type="scientific">uncultured Caudovirales phage</name>
    <dbReference type="NCBI Taxonomy" id="2100421"/>
    <lineage>
        <taxon>Viruses</taxon>
        <taxon>Duplodnaviria</taxon>
        <taxon>Heunggongvirae</taxon>
        <taxon>Uroviricota</taxon>
        <taxon>Caudoviricetes</taxon>
        <taxon>Peduoviridae</taxon>
        <taxon>Maltschvirus</taxon>
        <taxon>Maltschvirus maltsch</taxon>
    </lineage>
</organism>
<keyword evidence="1" id="KW-0378">Hydrolase</keyword>
<dbReference type="Gene3D" id="1.10.3420.10">
    <property type="entry name" value="putative ntp pyrophosphohydrolase like domain"/>
    <property type="match status" value="1"/>
</dbReference>